<evidence type="ECO:0000313" key="3">
    <source>
        <dbReference type="Proteomes" id="UP000774326"/>
    </source>
</evidence>
<gene>
    <name evidence="2" type="ORF">WICPIJ_005644</name>
</gene>
<accession>A0A9P8TLM4</accession>
<name>A0A9P8TLM4_WICPI</name>
<dbReference type="OrthoDB" id="4081443at2759"/>
<protein>
    <recommendedName>
        <fullName evidence="4">Protein RMD9, mitochondrial</fullName>
    </recommendedName>
</protein>
<sequence length="615" mass="70074">MFRLTQTNVLKARLTNQVVRTARDSFNHSIRFNSVAIERTPSQDINNSNFSFSSTIKQVANLNNQVNNNNNNTSTNNKNNNKPQQSQQRNKNRRNNGGNSAQSRNGIYLNPSSPWYNQLVTFQECLTDASNSTESAGHLFYWESLRKAMTLYDELKSVPDFNGRFTGALVHALHIALRSNRTQLTRLAKKPDYDQNSFHNEMNQYIKDSLRTVTKDLLSETVSIDENGAMHLLTALKELKLDSETVSVWSSCIALEKLKFVFLQPKVVGVLLPIMFQLGSSYADLETLFNESNSLDNRVAHPFLLGGMIKASLAAQEYEKALKYYNDLCDYPEKGLTVGSLVDVHLAFIGESKNIDIASAFFEKAVNREMPYKLTLQVNNVKQFLCNIWSESQDFSKVLDVWVKATKFYGRNINHGVSSSLNNQFFEIFFENYQTASVESLNKLKEIISSYNDMKPIDEPFFNIIISKVGIWGDKSIIDSLSDAYGIYNLRKTQVSRRIYLKSLGSVEATAAEIITAWNDLIACSDAEGYSYIANADWAALRDATIASKFKRNELYVKVWKKYQFYCRNFDQFQRISNNGNLFADIQPLLAQINQIDASEIVVPQFQNLTYQQFN</sequence>
<feature type="region of interest" description="Disordered" evidence="1">
    <location>
        <begin position="65"/>
        <end position="109"/>
    </location>
</feature>
<reference evidence="2" key="2">
    <citation type="submission" date="2021-01" db="EMBL/GenBank/DDBJ databases">
        <authorList>
            <person name="Schikora-Tamarit M.A."/>
        </authorList>
    </citation>
    <scope>NUCLEOTIDE SEQUENCE</scope>
    <source>
        <strain evidence="2">CBS2887</strain>
    </source>
</reference>
<keyword evidence="3" id="KW-1185">Reference proteome</keyword>
<evidence type="ECO:0000256" key="1">
    <source>
        <dbReference type="SAM" id="MobiDB-lite"/>
    </source>
</evidence>
<evidence type="ECO:0000313" key="2">
    <source>
        <dbReference type="EMBL" id="KAH3683386.1"/>
    </source>
</evidence>
<proteinExistence type="predicted"/>
<dbReference type="AlphaFoldDB" id="A0A9P8TLM4"/>
<dbReference type="EMBL" id="JAEUBG010003145">
    <property type="protein sequence ID" value="KAH3683386.1"/>
    <property type="molecule type" value="Genomic_DNA"/>
</dbReference>
<organism evidence="2 3">
    <name type="scientific">Wickerhamomyces pijperi</name>
    <name type="common">Yeast</name>
    <name type="synonym">Pichia pijperi</name>
    <dbReference type="NCBI Taxonomy" id="599730"/>
    <lineage>
        <taxon>Eukaryota</taxon>
        <taxon>Fungi</taxon>
        <taxon>Dikarya</taxon>
        <taxon>Ascomycota</taxon>
        <taxon>Saccharomycotina</taxon>
        <taxon>Saccharomycetes</taxon>
        <taxon>Phaffomycetales</taxon>
        <taxon>Wickerhamomycetaceae</taxon>
        <taxon>Wickerhamomyces</taxon>
    </lineage>
</organism>
<reference evidence="2" key="1">
    <citation type="journal article" date="2021" name="Open Biol.">
        <title>Shared evolutionary footprints suggest mitochondrial oxidative damage underlies multiple complex I losses in fungi.</title>
        <authorList>
            <person name="Schikora-Tamarit M.A."/>
            <person name="Marcet-Houben M."/>
            <person name="Nosek J."/>
            <person name="Gabaldon T."/>
        </authorList>
    </citation>
    <scope>NUCLEOTIDE SEQUENCE</scope>
    <source>
        <strain evidence="2">CBS2887</strain>
    </source>
</reference>
<feature type="compositionally biased region" description="Low complexity" evidence="1">
    <location>
        <begin position="65"/>
        <end position="100"/>
    </location>
</feature>
<dbReference type="Proteomes" id="UP000774326">
    <property type="component" value="Unassembled WGS sequence"/>
</dbReference>
<evidence type="ECO:0008006" key="4">
    <source>
        <dbReference type="Google" id="ProtNLM"/>
    </source>
</evidence>
<comment type="caution">
    <text evidence="2">The sequence shown here is derived from an EMBL/GenBank/DDBJ whole genome shotgun (WGS) entry which is preliminary data.</text>
</comment>